<proteinExistence type="predicted"/>
<evidence type="ECO:0000259" key="1">
    <source>
        <dbReference type="Pfam" id="PF12937"/>
    </source>
</evidence>
<gene>
    <name evidence="2" type="ORF">SLEP1_g24123</name>
</gene>
<sequence>MGSGLDFLSYLGYDMSVKIFTCLDDPSDIARVSCVSRSWRDFVIANGLAKHLCLRKFPQLSRVDHVVEPASMAKSLLAVGSSNIEWETLKKEHRTFAFLGRGFMSFPEEEKCISEAIIASSTDHFPQERIDNTLEKNDTVGGRASYWSSKGYSNPAVPETLTYKLVADLCVVTEIRIKPFRAYFQWGLPIYSAKSVRFRMGHLKTYIDDLMDESCLNSVGNKFVWTYTSQEFPMAQEDCLQSFKLPEPVLCIGGILQIELQGRVQTQQMDGLFYICVAHVQVVGRPLSPAFGVEILEPSENFVLKAFSYTQPQPEPRETSQEAERLRRRLLSIQQILNILRGNVVDLVEHEWEDEDGDEESDEELL</sequence>
<evidence type="ECO:0000313" key="2">
    <source>
        <dbReference type="EMBL" id="GKV13049.1"/>
    </source>
</evidence>
<reference evidence="2 3" key="1">
    <citation type="journal article" date="2021" name="Commun. Biol.">
        <title>The genome of Shorea leprosula (Dipterocarpaceae) highlights the ecological relevance of drought in aseasonal tropical rainforests.</title>
        <authorList>
            <person name="Ng K.K.S."/>
            <person name="Kobayashi M.J."/>
            <person name="Fawcett J.A."/>
            <person name="Hatakeyama M."/>
            <person name="Paape T."/>
            <person name="Ng C.H."/>
            <person name="Ang C.C."/>
            <person name="Tnah L.H."/>
            <person name="Lee C.T."/>
            <person name="Nishiyama T."/>
            <person name="Sese J."/>
            <person name="O'Brien M.J."/>
            <person name="Copetti D."/>
            <person name="Mohd Noor M.I."/>
            <person name="Ong R.C."/>
            <person name="Putra M."/>
            <person name="Sireger I.Z."/>
            <person name="Indrioko S."/>
            <person name="Kosugi Y."/>
            <person name="Izuno A."/>
            <person name="Isagi Y."/>
            <person name="Lee S.L."/>
            <person name="Shimizu K.K."/>
        </authorList>
    </citation>
    <scope>NUCLEOTIDE SEQUENCE [LARGE SCALE GENOMIC DNA]</scope>
    <source>
        <strain evidence="2">214</strain>
    </source>
</reference>
<evidence type="ECO:0000313" key="3">
    <source>
        <dbReference type="Proteomes" id="UP001054252"/>
    </source>
</evidence>
<dbReference type="PANTHER" id="PTHR39741">
    <property type="entry name" value="F-BOX DOMAIN CONTAINING PROTEIN, EXPRESSED"/>
    <property type="match status" value="1"/>
</dbReference>
<accession>A0AAV5JNT2</accession>
<dbReference type="InterPro" id="IPR036047">
    <property type="entry name" value="F-box-like_dom_sf"/>
</dbReference>
<protein>
    <recommendedName>
        <fullName evidence="1">F-box domain-containing protein</fullName>
    </recommendedName>
</protein>
<dbReference type="PANTHER" id="PTHR39741:SF14">
    <property type="entry name" value="F-BOX DOMAIN-CONTAINING PROTEIN"/>
    <property type="match status" value="1"/>
</dbReference>
<organism evidence="2 3">
    <name type="scientific">Rubroshorea leprosula</name>
    <dbReference type="NCBI Taxonomy" id="152421"/>
    <lineage>
        <taxon>Eukaryota</taxon>
        <taxon>Viridiplantae</taxon>
        <taxon>Streptophyta</taxon>
        <taxon>Embryophyta</taxon>
        <taxon>Tracheophyta</taxon>
        <taxon>Spermatophyta</taxon>
        <taxon>Magnoliopsida</taxon>
        <taxon>eudicotyledons</taxon>
        <taxon>Gunneridae</taxon>
        <taxon>Pentapetalae</taxon>
        <taxon>rosids</taxon>
        <taxon>malvids</taxon>
        <taxon>Malvales</taxon>
        <taxon>Dipterocarpaceae</taxon>
        <taxon>Rubroshorea</taxon>
    </lineage>
</organism>
<dbReference type="Proteomes" id="UP001054252">
    <property type="component" value="Unassembled WGS sequence"/>
</dbReference>
<dbReference type="Gene3D" id="1.20.1280.50">
    <property type="match status" value="1"/>
</dbReference>
<name>A0AAV5JNT2_9ROSI</name>
<dbReference type="InterPro" id="IPR055336">
    <property type="entry name" value="At4g00755-like"/>
</dbReference>
<dbReference type="SUPFAM" id="SSF81383">
    <property type="entry name" value="F-box domain"/>
    <property type="match status" value="1"/>
</dbReference>
<dbReference type="Pfam" id="PF12937">
    <property type="entry name" value="F-box-like"/>
    <property type="match status" value="1"/>
</dbReference>
<keyword evidence="3" id="KW-1185">Reference proteome</keyword>
<dbReference type="InterPro" id="IPR001810">
    <property type="entry name" value="F-box_dom"/>
</dbReference>
<feature type="domain" description="F-box" evidence="1">
    <location>
        <begin position="15"/>
        <end position="55"/>
    </location>
</feature>
<comment type="caution">
    <text evidence="2">The sequence shown here is derived from an EMBL/GenBank/DDBJ whole genome shotgun (WGS) entry which is preliminary data.</text>
</comment>
<dbReference type="EMBL" id="BPVZ01000037">
    <property type="protein sequence ID" value="GKV13049.1"/>
    <property type="molecule type" value="Genomic_DNA"/>
</dbReference>
<dbReference type="AlphaFoldDB" id="A0AAV5JNT2"/>